<sequence>MMALRRLGLGRPRVALRGFHATAAARWGGEYYADDIMHHVDQCLDGLEHGGFYVFQGMLHGADDAVVRWIASRLMYPRTDSPQARRMMDIMNRTNAYAGLEVGKSFTRSLQGVSHRPVRILEVGFGGGHALINTTKLCAEHNWRVLGVDHSEDSLAFTKRAMVAAQCDAGVYDLMCADISRGLWAIPDGAFDCVYHCNTWYYWQDLDSTVEEIARLTRPGGIILSTSKAKFLKLLFGSRLASIEDKLLHTEVGRYEAALRSAGIKEVNSFENHPPTGEDPLSQFTMTFATKSK</sequence>
<evidence type="ECO:0000256" key="2">
    <source>
        <dbReference type="ARBA" id="ARBA00038188"/>
    </source>
</evidence>
<dbReference type="EMBL" id="HBHJ01017726">
    <property type="protein sequence ID" value="CAD9691303.1"/>
    <property type="molecule type" value="Transcribed_RNA"/>
</dbReference>
<proteinExistence type="inferred from homology"/>
<evidence type="ECO:0000256" key="1">
    <source>
        <dbReference type="ARBA" id="ARBA00022679"/>
    </source>
</evidence>
<evidence type="ECO:0000259" key="3">
    <source>
        <dbReference type="Pfam" id="PF08241"/>
    </source>
</evidence>
<reference evidence="4" key="1">
    <citation type="submission" date="2021-01" db="EMBL/GenBank/DDBJ databases">
        <authorList>
            <person name="Corre E."/>
            <person name="Pelletier E."/>
            <person name="Niang G."/>
            <person name="Scheremetjew M."/>
            <person name="Finn R."/>
            <person name="Kale V."/>
            <person name="Holt S."/>
            <person name="Cochrane G."/>
            <person name="Meng A."/>
            <person name="Brown T."/>
            <person name="Cohen L."/>
        </authorList>
    </citation>
    <scope>NUCLEOTIDE SEQUENCE</scope>
    <source>
        <strain evidence="4">CCMP1243</strain>
    </source>
</reference>
<accession>A0A7S2S6T0</accession>
<dbReference type="Gene3D" id="3.40.50.150">
    <property type="entry name" value="Vaccinia Virus protein VP39"/>
    <property type="match status" value="1"/>
</dbReference>
<dbReference type="AlphaFoldDB" id="A0A7S2S6T0"/>
<dbReference type="CDD" id="cd02440">
    <property type="entry name" value="AdoMet_MTases"/>
    <property type="match status" value="1"/>
</dbReference>
<dbReference type="PANTHER" id="PTHR44068">
    <property type="entry name" value="ZGC:194242"/>
    <property type="match status" value="1"/>
</dbReference>
<evidence type="ECO:0000313" key="4">
    <source>
        <dbReference type="EMBL" id="CAD9691303.1"/>
    </source>
</evidence>
<comment type="similarity">
    <text evidence="2">Belongs to the class I-like SAM-binding methyltransferase superfamily. Erg6/SMT family.</text>
</comment>
<dbReference type="GO" id="GO:0005783">
    <property type="term" value="C:endoplasmic reticulum"/>
    <property type="evidence" value="ECO:0007669"/>
    <property type="project" value="TreeGrafter"/>
</dbReference>
<keyword evidence="1" id="KW-0808">Transferase</keyword>
<dbReference type="InterPro" id="IPR050447">
    <property type="entry name" value="Erg6_SMT_methyltransf"/>
</dbReference>
<dbReference type="GO" id="GO:0016126">
    <property type="term" value="P:sterol biosynthetic process"/>
    <property type="evidence" value="ECO:0007669"/>
    <property type="project" value="TreeGrafter"/>
</dbReference>
<feature type="domain" description="Methyltransferase type 11" evidence="3">
    <location>
        <begin position="121"/>
        <end position="224"/>
    </location>
</feature>
<dbReference type="Pfam" id="PF08241">
    <property type="entry name" value="Methyltransf_11"/>
    <property type="match status" value="1"/>
</dbReference>
<protein>
    <recommendedName>
        <fullName evidence="3">Methyltransferase type 11 domain-containing protein</fullName>
    </recommendedName>
</protein>
<organism evidence="4">
    <name type="scientific">Rhizochromulina marina</name>
    <dbReference type="NCBI Taxonomy" id="1034831"/>
    <lineage>
        <taxon>Eukaryota</taxon>
        <taxon>Sar</taxon>
        <taxon>Stramenopiles</taxon>
        <taxon>Ochrophyta</taxon>
        <taxon>Dictyochophyceae</taxon>
        <taxon>Rhizochromulinales</taxon>
        <taxon>Rhizochromulina</taxon>
    </lineage>
</organism>
<dbReference type="PANTHER" id="PTHR44068:SF1">
    <property type="entry name" value="HYPOTHETICAL LOC100005854"/>
    <property type="match status" value="1"/>
</dbReference>
<dbReference type="InterPro" id="IPR029063">
    <property type="entry name" value="SAM-dependent_MTases_sf"/>
</dbReference>
<name>A0A7S2S6T0_9STRA</name>
<gene>
    <name evidence="4" type="ORF">RMAR1173_LOCUS11738</name>
</gene>
<dbReference type="SUPFAM" id="SSF53335">
    <property type="entry name" value="S-adenosyl-L-methionine-dependent methyltransferases"/>
    <property type="match status" value="1"/>
</dbReference>
<dbReference type="InterPro" id="IPR013216">
    <property type="entry name" value="Methyltransf_11"/>
</dbReference>
<dbReference type="GO" id="GO:0003838">
    <property type="term" value="F:sterol 24-C-methyltransferase activity"/>
    <property type="evidence" value="ECO:0007669"/>
    <property type="project" value="TreeGrafter"/>
</dbReference>